<proteinExistence type="predicted"/>
<evidence type="ECO:0000313" key="2">
    <source>
        <dbReference type="Proteomes" id="UP000019487"/>
    </source>
</evidence>
<dbReference type="OrthoDB" id="3501546at2759"/>
<evidence type="ECO:0000313" key="1">
    <source>
        <dbReference type="EMBL" id="ESZ90709.1"/>
    </source>
</evidence>
<sequence length="389" mass="44051">MCTTYFSTYVNCHHRPFRQTRCALYAQDRRTCTVEVEVRIDRGLVCPICLENIVWVRSNGEWEIIETPEGDLAKDDWEKVERVGYDWQNDNRINHTKFDVKGNKPAATNATTSVSKKMTERLGCHPTITWFAIDPTSLLTPSFFRNKVRRKADLHYKIQADTFEFSMILGGYHDQEEVLPKKKTKLSGHAMFSVRGCRPHECHFFIMGDTGLDFGAFIHEIGRNVFKYEPAPPVKIGNAVPVPVPCIVRFPNADVVKLGNVLENVVGDVLERVGGSVVRITGGMFCVKDVGAEVIVWMDEMDGMIVVDDEIMLAMLTVLVIPSESDDEEFELQLSLELELELELDDDAVELKVSLELEFCDEYLKMEMLLGEEDPLEPSGVGLHEPDVS</sequence>
<protein>
    <submittedName>
        <fullName evidence="1">Uncharacterized protein</fullName>
    </submittedName>
</protein>
<dbReference type="Proteomes" id="UP000019487">
    <property type="component" value="Unassembled WGS sequence"/>
</dbReference>
<dbReference type="EMBL" id="AYSA01000583">
    <property type="protein sequence ID" value="ESZ90709.1"/>
    <property type="molecule type" value="Genomic_DNA"/>
</dbReference>
<accession>W9C741</accession>
<gene>
    <name evidence="1" type="ORF">SBOR_8903</name>
</gene>
<organism evidence="1 2">
    <name type="scientific">Sclerotinia borealis (strain F-4128)</name>
    <dbReference type="NCBI Taxonomy" id="1432307"/>
    <lineage>
        <taxon>Eukaryota</taxon>
        <taxon>Fungi</taxon>
        <taxon>Dikarya</taxon>
        <taxon>Ascomycota</taxon>
        <taxon>Pezizomycotina</taxon>
        <taxon>Leotiomycetes</taxon>
        <taxon>Helotiales</taxon>
        <taxon>Sclerotiniaceae</taxon>
        <taxon>Sclerotinia</taxon>
    </lineage>
</organism>
<reference evidence="1 2" key="1">
    <citation type="journal article" date="2014" name="Genome Announc.">
        <title>Draft genome sequence of Sclerotinia borealis, a psychrophilic plant pathogenic fungus.</title>
        <authorList>
            <person name="Mardanov A.V."/>
            <person name="Beletsky A.V."/>
            <person name="Kadnikov V.V."/>
            <person name="Ignatov A.N."/>
            <person name="Ravin N.V."/>
        </authorList>
    </citation>
    <scope>NUCLEOTIDE SEQUENCE [LARGE SCALE GENOMIC DNA]</scope>
    <source>
        <strain evidence="2">F-4157</strain>
    </source>
</reference>
<name>W9C741_SCLBF</name>
<comment type="caution">
    <text evidence="1">The sequence shown here is derived from an EMBL/GenBank/DDBJ whole genome shotgun (WGS) entry which is preliminary data.</text>
</comment>
<dbReference type="HOGENOM" id="CLU_710105_0_0_1"/>
<keyword evidence="2" id="KW-1185">Reference proteome</keyword>
<dbReference type="AlphaFoldDB" id="W9C741"/>